<evidence type="ECO:0000256" key="2">
    <source>
        <dbReference type="ARBA" id="ARBA00012544"/>
    </source>
</evidence>
<dbReference type="SUPFAM" id="SSF53756">
    <property type="entry name" value="UDP-Glycosyltransferase/glycogen phosphorylase"/>
    <property type="match status" value="1"/>
</dbReference>
<reference evidence="7 8" key="1">
    <citation type="journal article" date="2015" name="Genome Biol.">
        <title>Comparative genomics of Steinernema reveals deeply conserved gene regulatory networks.</title>
        <authorList>
            <person name="Dillman A.R."/>
            <person name="Macchietto M."/>
            <person name="Porter C.F."/>
            <person name="Rogers A."/>
            <person name="Williams B."/>
            <person name="Antoshechkin I."/>
            <person name="Lee M.M."/>
            <person name="Goodwin Z."/>
            <person name="Lu X."/>
            <person name="Lewis E.E."/>
            <person name="Goodrich-Blair H."/>
            <person name="Stock S.P."/>
            <person name="Adams B.J."/>
            <person name="Sternberg P.W."/>
            <person name="Mortazavi A."/>
        </authorList>
    </citation>
    <scope>NUCLEOTIDE SEQUENCE [LARGE SCALE GENOMIC DNA]</scope>
    <source>
        <strain evidence="7 8">ALL</strain>
    </source>
</reference>
<sequence>MIAVWWLGLLYLLVSEVESYKILIFSPTYSHSHIHFQGSIADALVEGGHEVHILLQDYDPKETLNGSALAQKVTHYRPKYRTQFHETNFKKDAFDLTPFAFDFPTWEALKNTSVQFCRDMLSDERLMTSLKEERYDVGIAEGYTYCQFGIFHAVNIPTKIVSLAISMTENLADTWGIPSPKSYVVSEFKPRQRAKKEILANENSVKTFNSKVVSAGASATHSSKTTALILMEVS</sequence>
<comment type="similarity">
    <text evidence="1">Belongs to the UDP-glycosyltransferase family.</text>
</comment>
<evidence type="ECO:0000256" key="5">
    <source>
        <dbReference type="ARBA" id="ARBA00047475"/>
    </source>
</evidence>
<dbReference type="PANTHER" id="PTHR48043">
    <property type="entry name" value="EG:EG0003.4 PROTEIN-RELATED"/>
    <property type="match status" value="1"/>
</dbReference>
<dbReference type="STRING" id="34508.A0A4U8UI55"/>
<evidence type="ECO:0000256" key="1">
    <source>
        <dbReference type="ARBA" id="ARBA00009995"/>
    </source>
</evidence>
<feature type="signal peptide" evidence="6">
    <location>
        <begin position="1"/>
        <end position="19"/>
    </location>
</feature>
<dbReference type="InterPro" id="IPR002213">
    <property type="entry name" value="UDP_glucos_trans"/>
</dbReference>
<comment type="caution">
    <text evidence="7">The sequence shown here is derived from an EMBL/GenBank/DDBJ whole genome shotgun (WGS) entry which is preliminary data.</text>
</comment>
<keyword evidence="3" id="KW-0328">Glycosyltransferase</keyword>
<proteinExistence type="inferred from homology"/>
<accession>A0A4U8UI55</accession>
<dbReference type="EMBL" id="AZBU02000001">
    <property type="protein sequence ID" value="TMS32321.1"/>
    <property type="molecule type" value="Genomic_DNA"/>
</dbReference>
<evidence type="ECO:0000256" key="6">
    <source>
        <dbReference type="SAM" id="SignalP"/>
    </source>
</evidence>
<evidence type="ECO:0000256" key="3">
    <source>
        <dbReference type="ARBA" id="ARBA00022676"/>
    </source>
</evidence>
<evidence type="ECO:0000256" key="4">
    <source>
        <dbReference type="ARBA" id="ARBA00022679"/>
    </source>
</evidence>
<comment type="catalytic activity">
    <reaction evidence="5">
        <text>glucuronate acceptor + UDP-alpha-D-glucuronate = acceptor beta-D-glucuronoside + UDP + H(+)</text>
        <dbReference type="Rhea" id="RHEA:21032"/>
        <dbReference type="ChEBI" id="CHEBI:15378"/>
        <dbReference type="ChEBI" id="CHEBI:58052"/>
        <dbReference type="ChEBI" id="CHEBI:58223"/>
        <dbReference type="ChEBI" id="CHEBI:132367"/>
        <dbReference type="ChEBI" id="CHEBI:132368"/>
        <dbReference type="EC" id="2.4.1.17"/>
    </reaction>
</comment>
<reference evidence="7 8" key="2">
    <citation type="journal article" date="2019" name="G3 (Bethesda)">
        <title>Hybrid Assembly of the Genome of the Entomopathogenic Nematode Steinernema carpocapsae Identifies the X-Chromosome.</title>
        <authorList>
            <person name="Serra L."/>
            <person name="Macchietto M."/>
            <person name="Macias-Munoz A."/>
            <person name="McGill C.J."/>
            <person name="Rodriguez I.M."/>
            <person name="Rodriguez B."/>
            <person name="Murad R."/>
            <person name="Mortazavi A."/>
        </authorList>
    </citation>
    <scope>NUCLEOTIDE SEQUENCE [LARGE SCALE GENOMIC DNA]</scope>
    <source>
        <strain evidence="7 8">ALL</strain>
    </source>
</reference>
<dbReference type="AlphaFoldDB" id="A0A4U8UI55"/>
<keyword evidence="4" id="KW-0808">Transferase</keyword>
<dbReference type="Proteomes" id="UP000298663">
    <property type="component" value="Chromosome X"/>
</dbReference>
<name>A0A4U8UI55_STECR</name>
<dbReference type="EC" id="2.4.1.17" evidence="2"/>
<dbReference type="EMBL" id="CM016762">
    <property type="protein sequence ID" value="TMS32321.1"/>
    <property type="molecule type" value="Genomic_DNA"/>
</dbReference>
<organism evidence="7 8">
    <name type="scientific">Steinernema carpocapsae</name>
    <name type="common">Entomopathogenic nematode</name>
    <dbReference type="NCBI Taxonomy" id="34508"/>
    <lineage>
        <taxon>Eukaryota</taxon>
        <taxon>Metazoa</taxon>
        <taxon>Ecdysozoa</taxon>
        <taxon>Nematoda</taxon>
        <taxon>Chromadorea</taxon>
        <taxon>Rhabditida</taxon>
        <taxon>Tylenchina</taxon>
        <taxon>Panagrolaimomorpha</taxon>
        <taxon>Strongyloidoidea</taxon>
        <taxon>Steinernematidae</taxon>
        <taxon>Steinernema</taxon>
    </lineage>
</organism>
<dbReference type="Pfam" id="PF00201">
    <property type="entry name" value="UDPGT"/>
    <property type="match status" value="1"/>
</dbReference>
<dbReference type="InterPro" id="IPR050271">
    <property type="entry name" value="UDP-glycosyltransferase"/>
</dbReference>
<protein>
    <recommendedName>
        <fullName evidence="2">glucuronosyltransferase</fullName>
        <ecNumber evidence="2">2.4.1.17</ecNumber>
    </recommendedName>
</protein>
<dbReference type="PANTHER" id="PTHR48043:SF145">
    <property type="entry name" value="FI06409P-RELATED"/>
    <property type="match status" value="1"/>
</dbReference>
<gene>
    <name evidence="7" type="ORF">L596_000176</name>
</gene>
<keyword evidence="8" id="KW-1185">Reference proteome</keyword>
<dbReference type="OrthoDB" id="5835829at2759"/>
<keyword evidence="6" id="KW-0732">Signal</keyword>
<evidence type="ECO:0000313" key="8">
    <source>
        <dbReference type="Proteomes" id="UP000298663"/>
    </source>
</evidence>
<evidence type="ECO:0000313" key="7">
    <source>
        <dbReference type="EMBL" id="TMS32321.1"/>
    </source>
</evidence>
<feature type="chain" id="PRO_5020309265" description="glucuronosyltransferase" evidence="6">
    <location>
        <begin position="20"/>
        <end position="234"/>
    </location>
</feature>
<dbReference type="GO" id="GO:0015020">
    <property type="term" value="F:glucuronosyltransferase activity"/>
    <property type="evidence" value="ECO:0007669"/>
    <property type="project" value="UniProtKB-EC"/>
</dbReference>